<organism evidence="2">
    <name type="scientific">marine metagenome</name>
    <dbReference type="NCBI Taxonomy" id="408172"/>
    <lineage>
        <taxon>unclassified sequences</taxon>
        <taxon>metagenomes</taxon>
        <taxon>ecological metagenomes</taxon>
    </lineage>
</organism>
<dbReference type="AlphaFoldDB" id="A0A382J467"/>
<feature type="non-terminal residue" evidence="2">
    <location>
        <position position="1"/>
    </location>
</feature>
<accession>A0A382J467</accession>
<dbReference type="InterPro" id="IPR022236">
    <property type="entry name" value="DUF3761"/>
</dbReference>
<evidence type="ECO:0000256" key="1">
    <source>
        <dbReference type="SAM" id="MobiDB-lite"/>
    </source>
</evidence>
<dbReference type="Pfam" id="PF12587">
    <property type="entry name" value="DUF3761"/>
    <property type="match status" value="1"/>
</dbReference>
<feature type="region of interest" description="Disordered" evidence="1">
    <location>
        <begin position="69"/>
        <end position="89"/>
    </location>
</feature>
<gene>
    <name evidence="2" type="ORF">METZ01_LOCUS259041</name>
</gene>
<proteinExistence type="predicted"/>
<dbReference type="EMBL" id="UINC01071352">
    <property type="protein sequence ID" value="SVC06187.1"/>
    <property type="molecule type" value="Genomic_DNA"/>
</dbReference>
<sequence>VRKWPVVLALLLVASACGGLSGTDTPANPGNSKNCSDFSTYEQAKTWFDTYYPNFGDVAKLDRDGDMRPCESLRGSSTSSYSSNSSGRSYTAICRDGTLSYSKNRQGTCSHHGGVKSWG</sequence>
<name>A0A382J467_9ZZZZ</name>
<reference evidence="2" key="1">
    <citation type="submission" date="2018-05" db="EMBL/GenBank/DDBJ databases">
        <authorList>
            <person name="Lanie J.A."/>
            <person name="Ng W.-L."/>
            <person name="Kazmierczak K.M."/>
            <person name="Andrzejewski T.M."/>
            <person name="Davidsen T.M."/>
            <person name="Wayne K.J."/>
            <person name="Tettelin H."/>
            <person name="Glass J.I."/>
            <person name="Rusch D."/>
            <person name="Podicherti R."/>
            <person name="Tsui H.-C.T."/>
            <person name="Winkler M.E."/>
        </authorList>
    </citation>
    <scope>NUCLEOTIDE SEQUENCE</scope>
</reference>
<feature type="compositionally biased region" description="Low complexity" evidence="1">
    <location>
        <begin position="72"/>
        <end position="89"/>
    </location>
</feature>
<evidence type="ECO:0000313" key="2">
    <source>
        <dbReference type="EMBL" id="SVC06187.1"/>
    </source>
</evidence>
<protein>
    <submittedName>
        <fullName evidence="2">Uncharacterized protein</fullName>
    </submittedName>
</protein>